<evidence type="ECO:0000313" key="1">
    <source>
        <dbReference type="EMBL" id="OAY31871.1"/>
    </source>
</evidence>
<organism evidence="1">
    <name type="scientific">Manihot esculenta</name>
    <name type="common">Cassava</name>
    <name type="synonym">Jatropha manihot</name>
    <dbReference type="NCBI Taxonomy" id="3983"/>
    <lineage>
        <taxon>Eukaryota</taxon>
        <taxon>Viridiplantae</taxon>
        <taxon>Streptophyta</taxon>
        <taxon>Embryophyta</taxon>
        <taxon>Tracheophyta</taxon>
        <taxon>Spermatophyta</taxon>
        <taxon>Magnoliopsida</taxon>
        <taxon>eudicotyledons</taxon>
        <taxon>Gunneridae</taxon>
        <taxon>Pentapetalae</taxon>
        <taxon>rosids</taxon>
        <taxon>fabids</taxon>
        <taxon>Malpighiales</taxon>
        <taxon>Euphorbiaceae</taxon>
        <taxon>Crotonoideae</taxon>
        <taxon>Manihoteae</taxon>
        <taxon>Manihot</taxon>
    </lineage>
</organism>
<accession>A0A2C9ULW6</accession>
<reference evidence="1" key="1">
    <citation type="submission" date="2016-02" db="EMBL/GenBank/DDBJ databases">
        <title>WGS assembly of Manihot esculenta.</title>
        <authorList>
            <person name="Bredeson J.V."/>
            <person name="Prochnik S.E."/>
            <person name="Lyons J.B."/>
            <person name="Schmutz J."/>
            <person name="Grimwood J."/>
            <person name="Vrebalov J."/>
            <person name="Bart R.S."/>
            <person name="Amuge T."/>
            <person name="Ferguson M.E."/>
            <person name="Green R."/>
            <person name="Putnam N."/>
            <person name="Stites J."/>
            <person name="Rounsley S."/>
            <person name="Rokhsar D.S."/>
        </authorList>
    </citation>
    <scope>NUCLEOTIDE SEQUENCE [LARGE SCALE GENOMIC DNA]</scope>
    <source>
        <tissue evidence="1">Leaf</tissue>
    </source>
</reference>
<protein>
    <submittedName>
        <fullName evidence="1">Uncharacterized protein</fullName>
    </submittedName>
</protein>
<name>A0A2C9ULW6_MANES</name>
<sequence>MEKRISLGVQHKNNKKPTIKRNKKRKLLKKVVDYLKSDTYMFAPLISPTATHHFLASRIATSFTASTPNFSCPCMDCMKGRTEKVVEYLKSDSFFYAPLFASQQIASSHRGFGEYWKQETMQVSRGRKDDEATTVKALNIRADEEMSNVSGQKKLVHRESVKHVVFQSCRSSSMSGEGVLQSRLRKLLID</sequence>
<dbReference type="PANTHER" id="PTHR36811">
    <property type="entry name" value="OS08G0444440 PROTEIN"/>
    <property type="match status" value="1"/>
</dbReference>
<dbReference type="AlphaFoldDB" id="A0A2C9ULW6"/>
<gene>
    <name evidence="1" type="ORF">MANES_14G147800</name>
</gene>
<proteinExistence type="predicted"/>
<dbReference type="PANTHER" id="PTHR36811:SF2">
    <property type="entry name" value="OS08G0444440 PROTEIN"/>
    <property type="match status" value="1"/>
</dbReference>
<dbReference type="EMBL" id="CM004400">
    <property type="protein sequence ID" value="OAY31871.1"/>
    <property type="molecule type" value="Genomic_DNA"/>
</dbReference>